<dbReference type="CDD" id="cd06138">
    <property type="entry name" value="ExoI_N"/>
    <property type="match status" value="1"/>
</dbReference>
<gene>
    <name evidence="17" type="primary">sbcB</name>
    <name evidence="17" type="ORF">ACFOMG_11835</name>
</gene>
<proteinExistence type="predicted"/>
<evidence type="ECO:0000256" key="2">
    <source>
        <dbReference type="ARBA" id="ARBA00001946"/>
    </source>
</evidence>
<name>A0ABV7VTE7_9GAMM</name>
<evidence type="ECO:0000256" key="14">
    <source>
        <dbReference type="PIRNR" id="PIRNR000977"/>
    </source>
</evidence>
<evidence type="ECO:0000256" key="5">
    <source>
        <dbReference type="ARBA" id="ARBA00022722"/>
    </source>
</evidence>
<keyword evidence="11" id="KW-0238">DNA-binding</keyword>
<evidence type="ECO:0000256" key="11">
    <source>
        <dbReference type="ARBA" id="ARBA00023125"/>
    </source>
</evidence>
<feature type="domain" description="ExoI SH3-like" evidence="15">
    <location>
        <begin position="196"/>
        <end position="350"/>
    </location>
</feature>
<evidence type="ECO:0000256" key="9">
    <source>
        <dbReference type="ARBA" id="ARBA00022839"/>
    </source>
</evidence>
<evidence type="ECO:0000256" key="10">
    <source>
        <dbReference type="ARBA" id="ARBA00022842"/>
    </source>
</evidence>
<dbReference type="Pfam" id="PF08411">
    <property type="entry name" value="ExoI_SH3"/>
    <property type="match status" value="1"/>
</dbReference>
<dbReference type="InterPro" id="IPR013520">
    <property type="entry name" value="Ribonucl_H"/>
</dbReference>
<keyword evidence="8 14" id="KW-0378">Hydrolase</keyword>
<keyword evidence="10" id="KW-0460">Magnesium</keyword>
<dbReference type="InterPro" id="IPR022894">
    <property type="entry name" value="Oligoribonuclease"/>
</dbReference>
<dbReference type="InterPro" id="IPR013620">
    <property type="entry name" value="Exonuc_1_SH3"/>
</dbReference>
<evidence type="ECO:0000256" key="12">
    <source>
        <dbReference type="ARBA" id="ARBA00023204"/>
    </source>
</evidence>
<dbReference type="PIRSF" id="PIRSF000977">
    <property type="entry name" value="Exodeoxyribonuclease_I"/>
    <property type="match status" value="1"/>
</dbReference>
<keyword evidence="6" id="KW-0479">Metal-binding</keyword>
<sequence length="481" mass="55051">MSSSIVWYDYETFGASPAWDRPAQFAAIRTDEDLNEIEAPVELFCKPADDYLPHPQAVLITGITPQDCQQKGLPETEFIRRINELFSVPGSCSAGYNSIRFDDEVTRYTLYRNFYDPYAREWQGGNSRWDLLDVARCAYALRPDGINWPENDDGRISFKLEHLTAANGLDHGSAHDAVSDVRATIALARLIKDKQPKLFNYLYQQRSKQRVAELIDVNQHKPLMHVSGMYPVEQGCMAVVVPLCWHPSNKNSVIVYDLHQDPTPLFELTAEQIQQRLFVKNDELPDGVSRLPLKEVHINKAPVLAPAKTLTPDQAERWNLSGEVLRTHLAQIKNAPDITAKLHQVFSGRDFAAASDVDAKLYDGFFSAQDKSAMNDLHRLSDWDLADWPAPFADSRGEEMLFRYRARNYPDTLNENERERWEQHRQARLLQGIAGSPLLNYERFAHELQLAAQQVADEPLKLQWIQDLQLYAEAIYPYSDY</sequence>
<comment type="subunit">
    <text evidence="13">Monomer. Interacts with ssb (via C-terminus); this interaction stimulates the exonuclease activity by recruiting the enzyme to its substrate.</text>
</comment>
<evidence type="ECO:0000259" key="16">
    <source>
        <dbReference type="PROSITE" id="PS51785"/>
    </source>
</evidence>
<dbReference type="Pfam" id="PF00929">
    <property type="entry name" value="RNase_T"/>
    <property type="match status" value="1"/>
</dbReference>
<dbReference type="InterPro" id="IPR034747">
    <property type="entry name" value="EXOI_SH3"/>
</dbReference>
<evidence type="ECO:0000256" key="6">
    <source>
        <dbReference type="ARBA" id="ARBA00022723"/>
    </source>
</evidence>
<dbReference type="InterPro" id="IPR023607">
    <property type="entry name" value="Exodeoxyribonuclease_I"/>
</dbReference>
<keyword evidence="9 14" id="KW-0269">Exonuclease</keyword>
<dbReference type="InterPro" id="IPR012337">
    <property type="entry name" value="RNaseH-like_sf"/>
</dbReference>
<dbReference type="SUPFAM" id="SSF53098">
    <property type="entry name" value="Ribonuclease H-like"/>
    <property type="match status" value="1"/>
</dbReference>
<organism evidence="17 18">
    <name type="scientific">Bacterioplanoides pacificum</name>
    <dbReference type="NCBI Taxonomy" id="1171596"/>
    <lineage>
        <taxon>Bacteria</taxon>
        <taxon>Pseudomonadati</taxon>
        <taxon>Pseudomonadota</taxon>
        <taxon>Gammaproteobacteria</taxon>
        <taxon>Oceanospirillales</taxon>
        <taxon>Oceanospirillaceae</taxon>
        <taxon>Bacterioplanoides</taxon>
    </lineage>
</organism>
<protein>
    <recommendedName>
        <fullName evidence="4 14">Exodeoxyribonuclease I</fullName>
        <ecNumber evidence="3 14">3.1.11.1</ecNumber>
    </recommendedName>
</protein>
<dbReference type="SMART" id="SM00479">
    <property type="entry name" value="EXOIII"/>
    <property type="match status" value="1"/>
</dbReference>
<dbReference type="NCBIfam" id="NF008746">
    <property type="entry name" value="PRK11779.1"/>
    <property type="match status" value="1"/>
</dbReference>
<evidence type="ECO:0000259" key="15">
    <source>
        <dbReference type="PROSITE" id="PS51784"/>
    </source>
</evidence>
<evidence type="ECO:0000256" key="1">
    <source>
        <dbReference type="ARBA" id="ARBA00000563"/>
    </source>
</evidence>
<dbReference type="RefSeq" id="WP_376866889.1">
    <property type="nucleotide sequence ID" value="NZ_JBHRYB010000013.1"/>
</dbReference>
<dbReference type="Proteomes" id="UP001595722">
    <property type="component" value="Unassembled WGS sequence"/>
</dbReference>
<evidence type="ECO:0000256" key="7">
    <source>
        <dbReference type="ARBA" id="ARBA00022763"/>
    </source>
</evidence>
<comment type="caution">
    <text evidence="17">The sequence shown here is derived from an EMBL/GenBank/DDBJ whole genome shotgun (WGS) entry which is preliminary data.</text>
</comment>
<dbReference type="PROSITE" id="PS51785">
    <property type="entry name" value="EXOI_C"/>
    <property type="match status" value="1"/>
</dbReference>
<keyword evidence="18" id="KW-1185">Reference proteome</keyword>
<dbReference type="Gene3D" id="1.10.287.1240">
    <property type="match status" value="1"/>
</dbReference>
<dbReference type="Gene3D" id="3.30.1520.20">
    <property type="entry name" value="Exonuclease ExoI, domain 2"/>
    <property type="match status" value="1"/>
</dbReference>
<dbReference type="EC" id="3.1.11.1" evidence="3 14"/>
<evidence type="ECO:0000256" key="3">
    <source>
        <dbReference type="ARBA" id="ARBA00012108"/>
    </source>
</evidence>
<dbReference type="PANTHER" id="PTHR11046:SF11">
    <property type="entry name" value="EXODEOXYRIBONUCLEASE I"/>
    <property type="match status" value="1"/>
</dbReference>
<evidence type="ECO:0000256" key="8">
    <source>
        <dbReference type="ARBA" id="ARBA00022801"/>
    </source>
</evidence>
<keyword evidence="7 14" id="KW-0227">DNA damage</keyword>
<keyword evidence="5 14" id="KW-0540">Nuclease</keyword>
<accession>A0ABV7VTE7</accession>
<dbReference type="PANTHER" id="PTHR11046">
    <property type="entry name" value="OLIGORIBONUCLEASE, MITOCHONDRIAL"/>
    <property type="match status" value="1"/>
</dbReference>
<comment type="catalytic activity">
    <reaction evidence="1 14">
        <text>Exonucleolytic cleavage in the 3'- to 5'-direction to yield nucleoside 5'-phosphates.</text>
        <dbReference type="EC" id="3.1.11.1"/>
    </reaction>
</comment>
<dbReference type="PROSITE" id="PS51784">
    <property type="entry name" value="EXOI_SH3"/>
    <property type="match status" value="1"/>
</dbReference>
<dbReference type="InterPro" id="IPR036397">
    <property type="entry name" value="RNaseH_sf"/>
</dbReference>
<dbReference type="GO" id="GO:0008310">
    <property type="term" value="F:single-stranded DNA 3'-5' DNA exonuclease activity"/>
    <property type="evidence" value="ECO:0007669"/>
    <property type="project" value="UniProtKB-EC"/>
</dbReference>
<dbReference type="InterPro" id="IPR038649">
    <property type="entry name" value="EXOI_SH3_sf"/>
</dbReference>
<dbReference type="EMBL" id="JBHRYB010000013">
    <property type="protein sequence ID" value="MFC3680789.1"/>
    <property type="molecule type" value="Genomic_DNA"/>
</dbReference>
<feature type="domain" description="ExoI C-terminal" evidence="16">
    <location>
        <begin position="353"/>
        <end position="476"/>
    </location>
</feature>
<keyword evidence="12 14" id="KW-0234">DNA repair</keyword>
<comment type="cofactor">
    <cofactor evidence="2">
        <name>Mg(2+)</name>
        <dbReference type="ChEBI" id="CHEBI:18420"/>
    </cofactor>
</comment>
<dbReference type="Gene3D" id="1.20.1280.70">
    <property type="entry name" value="Exonuclease ExoI, domain 3"/>
    <property type="match status" value="1"/>
</dbReference>
<evidence type="ECO:0000256" key="13">
    <source>
        <dbReference type="ARBA" id="ARBA00046792"/>
    </source>
</evidence>
<evidence type="ECO:0000256" key="4">
    <source>
        <dbReference type="ARBA" id="ARBA00019900"/>
    </source>
</evidence>
<dbReference type="Pfam" id="PF26016">
    <property type="entry name" value="ExoI_C"/>
    <property type="match status" value="1"/>
</dbReference>
<evidence type="ECO:0000313" key="18">
    <source>
        <dbReference type="Proteomes" id="UP001595722"/>
    </source>
</evidence>
<dbReference type="InterPro" id="IPR058561">
    <property type="entry name" value="Exonuc_1_C"/>
</dbReference>
<evidence type="ECO:0000313" key="17">
    <source>
        <dbReference type="EMBL" id="MFC3680789.1"/>
    </source>
</evidence>
<reference evidence="18" key="1">
    <citation type="journal article" date="2019" name="Int. J. Syst. Evol. Microbiol.">
        <title>The Global Catalogue of Microorganisms (GCM) 10K type strain sequencing project: providing services to taxonomists for standard genome sequencing and annotation.</title>
        <authorList>
            <consortium name="The Broad Institute Genomics Platform"/>
            <consortium name="The Broad Institute Genome Sequencing Center for Infectious Disease"/>
            <person name="Wu L."/>
            <person name="Ma J."/>
        </authorList>
    </citation>
    <scope>NUCLEOTIDE SEQUENCE [LARGE SCALE GENOMIC DNA]</scope>
    <source>
        <strain evidence="18">KCTC 42424</strain>
    </source>
</reference>
<dbReference type="Gene3D" id="3.30.420.10">
    <property type="entry name" value="Ribonuclease H-like superfamily/Ribonuclease H"/>
    <property type="match status" value="1"/>
</dbReference>